<feature type="compositionally biased region" description="Polar residues" evidence="1">
    <location>
        <begin position="148"/>
        <end position="159"/>
    </location>
</feature>
<comment type="caution">
    <text evidence="2">The sequence shown here is derived from an EMBL/GenBank/DDBJ whole genome shotgun (WGS) entry which is preliminary data.</text>
</comment>
<feature type="region of interest" description="Disordered" evidence="1">
    <location>
        <begin position="109"/>
        <end position="162"/>
    </location>
</feature>
<proteinExistence type="predicted"/>
<dbReference type="EMBL" id="PUAP01000019">
    <property type="protein sequence ID" value="PQF23844.1"/>
    <property type="molecule type" value="Genomic_DNA"/>
</dbReference>
<evidence type="ECO:0000313" key="3">
    <source>
        <dbReference type="Proteomes" id="UP000237934"/>
    </source>
</evidence>
<name>A0A2S7RVH8_ENTMU</name>
<evidence type="ECO:0000256" key="1">
    <source>
        <dbReference type="SAM" id="MobiDB-lite"/>
    </source>
</evidence>
<reference evidence="2 3" key="1">
    <citation type="journal article" date="2018" name="Pathog. Dis.">
        <title>Whole-genome sequencing based characterization of antimicrobial resistance in Enterococcus.</title>
        <authorList>
            <person name="Tyson G."/>
        </authorList>
    </citation>
    <scope>NUCLEOTIDE SEQUENCE [LARGE SCALE GENOMIC DNA]</scope>
    <source>
        <strain evidence="2 3">CVM N55263</strain>
    </source>
</reference>
<accession>A0A2S7RVH8</accession>
<dbReference type="AlphaFoldDB" id="A0A2S7RVH8"/>
<dbReference type="RefSeq" id="WP_104871436.1">
    <property type="nucleotide sequence ID" value="NZ_PUAP01000019.1"/>
</dbReference>
<sequence length="201" mass="23191">MNDEKTSEIGENLFNIKDLTRDELRLISRFLISHDIELKEPKVDGLEKLFSLKKDSYQETTKQHHRKPSFNPIKQVGRAIRLLWKKTWTMIQGSRFFARITLNKMKEEQAVTTNSNEQRSKEGISRSDSTTSRTKHANKYNEVKATGDSLQSPQMTQKSIGAVKESPIYFTRKIRSANEVAQAVNTALTKKVDHPVSKERR</sequence>
<dbReference type="Proteomes" id="UP000237934">
    <property type="component" value="Unassembled WGS sequence"/>
</dbReference>
<evidence type="ECO:0000313" key="2">
    <source>
        <dbReference type="EMBL" id="PQF23844.1"/>
    </source>
</evidence>
<organism evidence="2 3">
    <name type="scientific">Enterococcus mundtii</name>
    <dbReference type="NCBI Taxonomy" id="53346"/>
    <lineage>
        <taxon>Bacteria</taxon>
        <taxon>Bacillati</taxon>
        <taxon>Bacillota</taxon>
        <taxon>Bacilli</taxon>
        <taxon>Lactobacillales</taxon>
        <taxon>Enterococcaceae</taxon>
        <taxon>Enterococcus</taxon>
    </lineage>
</organism>
<gene>
    <name evidence="2" type="ORF">CUS89_05990</name>
</gene>
<protein>
    <submittedName>
        <fullName evidence="2">Uncharacterized protein</fullName>
    </submittedName>
</protein>